<comment type="caution">
    <text evidence="4">The sequence shown here is derived from an EMBL/GenBank/DDBJ whole genome shotgun (WGS) entry which is preliminary data.</text>
</comment>
<feature type="domain" description="BTB" evidence="3">
    <location>
        <begin position="4"/>
        <end position="99"/>
    </location>
</feature>
<dbReference type="InterPro" id="IPR057441">
    <property type="entry name" value="Beta_prop_At2g24240"/>
</dbReference>
<evidence type="ECO:0000259" key="3">
    <source>
        <dbReference type="SMART" id="SM00225"/>
    </source>
</evidence>
<proteinExistence type="predicted"/>
<dbReference type="EMBL" id="AUSU01003803">
    <property type="protein sequence ID" value="EPS66205.1"/>
    <property type="molecule type" value="Genomic_DNA"/>
</dbReference>
<dbReference type="SMART" id="SM00225">
    <property type="entry name" value="BTB"/>
    <property type="match status" value="1"/>
</dbReference>
<evidence type="ECO:0000256" key="2">
    <source>
        <dbReference type="SAM" id="MobiDB-lite"/>
    </source>
</evidence>
<gene>
    <name evidence="4" type="ORF">M569_08570</name>
</gene>
<evidence type="ECO:0000256" key="1">
    <source>
        <dbReference type="ARBA" id="ARBA00004906"/>
    </source>
</evidence>
<dbReference type="InterPro" id="IPR000210">
    <property type="entry name" value="BTB/POZ_dom"/>
</dbReference>
<sequence length="450" mass="49337">QNSDIVTVNVGGKLFQTTVQTLSLAGSHSILSTISGSNDPFFIDRDPEIFSILLSLLRTGNLASRAKQLFDVQDLIFESRFYGIENLLIDSLANPSQFDAFNLKNSMILPLNGRDSPTAMCCTTRYGGGGGGGLHVSHGSKITSFDWSLSRKSTILTEFIAIDSLFALSPAAAAAGAVDFPGLQILDLEKGFIRDTLHWENVTKTGSTVQAIGASPDHLFTSFESSRRNSNCIMVYDLNNNLNPVSMIGHYEIYGADLISGLPSTKLEWISSRNLLMASGSHSSHSGVSGRIQFWDIRSSNVVLEIKEKEDCFADVTASDVLSAMFKVGVNSGDVYFSDLRRLDVDESWVRLGEGKKAAAANGKKEGAQCRIRSHGNHAFCSRDSNVEVWSEVMMSSSRKDEPENSSTKRIFRKNTAARDEGSRNRVSNFIFGGGKMFMTRKDEQCVEVW</sequence>
<evidence type="ECO:0000313" key="4">
    <source>
        <dbReference type="EMBL" id="EPS66205.1"/>
    </source>
</evidence>
<dbReference type="SUPFAM" id="SSF54695">
    <property type="entry name" value="POZ domain"/>
    <property type="match status" value="1"/>
</dbReference>
<dbReference type="Pfam" id="PF02214">
    <property type="entry name" value="BTB_2"/>
    <property type="match status" value="1"/>
</dbReference>
<dbReference type="InterPro" id="IPR015943">
    <property type="entry name" value="WD40/YVTN_repeat-like_dom_sf"/>
</dbReference>
<evidence type="ECO:0000313" key="5">
    <source>
        <dbReference type="Proteomes" id="UP000015453"/>
    </source>
</evidence>
<dbReference type="Gene3D" id="3.30.710.10">
    <property type="entry name" value="Potassium Channel Kv1.1, Chain A"/>
    <property type="match status" value="1"/>
</dbReference>
<dbReference type="Pfam" id="PF25279">
    <property type="entry name" value="Beta_prop_At2g24240"/>
    <property type="match status" value="1"/>
</dbReference>
<accession>S8CH67</accession>
<reference evidence="4 5" key="1">
    <citation type="journal article" date="2013" name="BMC Genomics">
        <title>The miniature genome of a carnivorous plant Genlisea aurea contains a low number of genes and short non-coding sequences.</title>
        <authorList>
            <person name="Leushkin E.V."/>
            <person name="Sutormin R.A."/>
            <person name="Nabieva E.R."/>
            <person name="Penin A.A."/>
            <person name="Kondrashov A.S."/>
            <person name="Logacheva M.D."/>
        </authorList>
    </citation>
    <scope>NUCLEOTIDE SEQUENCE [LARGE SCALE GENOMIC DNA]</scope>
</reference>
<dbReference type="GO" id="GO:0051260">
    <property type="term" value="P:protein homooligomerization"/>
    <property type="evidence" value="ECO:0007669"/>
    <property type="project" value="InterPro"/>
</dbReference>
<dbReference type="PANTHER" id="PTHR11145:SF23">
    <property type="entry name" value="PROTEIN BINDING PROTEIN"/>
    <property type="match status" value="1"/>
</dbReference>
<dbReference type="CDD" id="cd18316">
    <property type="entry name" value="BTB_POZ_KCTD-like"/>
    <property type="match status" value="1"/>
</dbReference>
<dbReference type="InterPro" id="IPR011044">
    <property type="entry name" value="Quino_amine_DH_bsu"/>
</dbReference>
<keyword evidence="5" id="KW-1185">Reference proteome</keyword>
<dbReference type="SUPFAM" id="SSF50969">
    <property type="entry name" value="YVTN repeat-like/Quinoprotein amine dehydrogenase"/>
    <property type="match status" value="1"/>
</dbReference>
<feature type="non-terminal residue" evidence="4">
    <location>
        <position position="450"/>
    </location>
</feature>
<dbReference type="AlphaFoldDB" id="S8CH67"/>
<name>S8CH67_9LAMI</name>
<dbReference type="InterPro" id="IPR045068">
    <property type="entry name" value="BACURD1-3"/>
</dbReference>
<dbReference type="InterPro" id="IPR003131">
    <property type="entry name" value="T1-type_BTB"/>
</dbReference>
<organism evidence="4 5">
    <name type="scientific">Genlisea aurea</name>
    <dbReference type="NCBI Taxonomy" id="192259"/>
    <lineage>
        <taxon>Eukaryota</taxon>
        <taxon>Viridiplantae</taxon>
        <taxon>Streptophyta</taxon>
        <taxon>Embryophyta</taxon>
        <taxon>Tracheophyta</taxon>
        <taxon>Spermatophyta</taxon>
        <taxon>Magnoliopsida</taxon>
        <taxon>eudicotyledons</taxon>
        <taxon>Gunneridae</taxon>
        <taxon>Pentapetalae</taxon>
        <taxon>asterids</taxon>
        <taxon>lamiids</taxon>
        <taxon>Lamiales</taxon>
        <taxon>Lentibulariaceae</taxon>
        <taxon>Genlisea</taxon>
    </lineage>
</organism>
<comment type="pathway">
    <text evidence="1">Protein modification; protein ubiquitination.</text>
</comment>
<feature type="region of interest" description="Disordered" evidence="2">
    <location>
        <begin position="397"/>
        <end position="418"/>
    </location>
</feature>
<feature type="non-terminal residue" evidence="4">
    <location>
        <position position="1"/>
    </location>
</feature>
<dbReference type="Gene3D" id="2.130.10.10">
    <property type="entry name" value="YVTN repeat-like/Quinoprotein amine dehydrogenase"/>
    <property type="match status" value="1"/>
</dbReference>
<protein>
    <recommendedName>
        <fullName evidence="3">BTB domain-containing protein</fullName>
    </recommendedName>
</protein>
<dbReference type="PANTHER" id="PTHR11145">
    <property type="entry name" value="BTB/POZ DOMAIN-CONTAINING ADAPTER FOR CUL3-MEDIATED RHOA DEGRADATION PROTEIN FAMILY MEMBER"/>
    <property type="match status" value="1"/>
</dbReference>
<dbReference type="Proteomes" id="UP000015453">
    <property type="component" value="Unassembled WGS sequence"/>
</dbReference>
<dbReference type="OrthoDB" id="6077599at2759"/>
<dbReference type="InterPro" id="IPR011333">
    <property type="entry name" value="SKP1/BTB/POZ_sf"/>
</dbReference>